<protein>
    <submittedName>
        <fullName evidence="2">Luciferase 8</fullName>
    </submittedName>
</protein>
<name>A0A5A4PZH0_9ANNE</name>
<dbReference type="EMBL" id="LC424935">
    <property type="protein sequence ID" value="BBG43636.1"/>
    <property type="molecule type" value="mRNA"/>
</dbReference>
<accession>A0A5A4PZH0</accession>
<evidence type="ECO:0000313" key="2">
    <source>
        <dbReference type="EMBL" id="BBG43636.1"/>
    </source>
</evidence>
<evidence type="ECO:0000256" key="1">
    <source>
        <dbReference type="SAM" id="SignalP"/>
    </source>
</evidence>
<gene>
    <name evidence="2" type="primary">Luc8</name>
</gene>
<dbReference type="AlphaFoldDB" id="A0A5A4PZH0"/>
<sequence length="335" mass="38683">MKALLLLSVACSMVAVSLAVRGAVHVMETCMEAIHSEPECDHVQNEIFRDYQRIWSGDHERVFQEWLDYRLPSERIMTEREKMQYCILRQCRQYAPLTNYINSRGYPPFCPSKAEIVNNHFWTKCKIHRDTLNDIDVQDYTNMFCHYAYGTADVDLTCPGLNVVQADDHPNVMDMQKDMEKNVDARPNTDQWWIGLMKGIEEISMGREDTPSFKYGWISNVDFSDLHNVVPQWSPYQGTEVPDHNDLANIMSILDVGGDLVFKGRREFECEPQPHSSTMICEEKPGRLADNPLHMLIIEPTHDHVLIIGTDDSSRERDLMRAAHVAGKVMKLYEL</sequence>
<feature type="chain" id="PRO_5023131618" evidence="1">
    <location>
        <begin position="20"/>
        <end position="335"/>
    </location>
</feature>
<keyword evidence="1" id="KW-0732">Signal</keyword>
<reference evidence="2" key="1">
    <citation type="journal article" date="2019" name="Sci. Rep.">
        <title>Luciferase gene of a Caribbean fireworm (Syllidae) from Puerto Rico.</title>
        <authorList>
            <person name="Mitani Y."/>
            <person name="Yasuno R."/>
            <person name="Futahashi R."/>
            <person name="Oakley T.H."/>
            <person name="Ohmiya Y."/>
        </authorList>
    </citation>
    <scope>NUCLEOTIDE SEQUENCE</scope>
</reference>
<proteinExistence type="evidence at transcript level"/>
<feature type="signal peptide" evidence="1">
    <location>
        <begin position="1"/>
        <end position="19"/>
    </location>
</feature>
<organism evidence="2">
    <name type="scientific">Odontosyllis octodentata</name>
    <dbReference type="NCBI Taxonomy" id="2336528"/>
    <lineage>
        <taxon>Eukaryota</taxon>
        <taxon>Metazoa</taxon>
        <taxon>Spiralia</taxon>
        <taxon>Lophotrochozoa</taxon>
        <taxon>Annelida</taxon>
        <taxon>Polychaeta</taxon>
        <taxon>Errantia</taxon>
        <taxon>Phyllodocida</taxon>
        <taxon>Syllidae</taxon>
        <taxon>Odontosyllis</taxon>
    </lineage>
</organism>